<dbReference type="AlphaFoldDB" id="A0A0U5AX26"/>
<reference evidence="6 7" key="1">
    <citation type="submission" date="2015-12" db="EMBL/GenBank/DDBJ databases">
        <title>Genome sequence of Aneurinibacillus soli.</title>
        <authorList>
            <person name="Lee J.S."/>
            <person name="Lee K.C."/>
            <person name="Kim K.K."/>
            <person name="Lee B.W."/>
        </authorList>
    </citation>
    <scope>NUCLEOTIDE SEQUENCE [LARGE SCALE GENOMIC DNA]</scope>
    <source>
        <strain evidence="6 7">CB4</strain>
    </source>
</reference>
<feature type="domain" description="Cation efflux protein transmembrane" evidence="5">
    <location>
        <begin position="10"/>
        <end position="59"/>
    </location>
</feature>
<dbReference type="Pfam" id="PF01545">
    <property type="entry name" value="Cation_efflux"/>
    <property type="match status" value="1"/>
</dbReference>
<accession>A0A0U5AX26</accession>
<evidence type="ECO:0000256" key="4">
    <source>
        <dbReference type="ARBA" id="ARBA00023136"/>
    </source>
</evidence>
<organism evidence="6 7">
    <name type="scientific">Aneurinibacillus soli</name>
    <dbReference type="NCBI Taxonomy" id="1500254"/>
    <lineage>
        <taxon>Bacteria</taxon>
        <taxon>Bacillati</taxon>
        <taxon>Bacillota</taxon>
        <taxon>Bacilli</taxon>
        <taxon>Bacillales</taxon>
        <taxon>Paenibacillaceae</taxon>
        <taxon>Aneurinibacillus group</taxon>
        <taxon>Aneurinibacillus</taxon>
    </lineage>
</organism>
<gene>
    <name evidence="6" type="ORF">CB4_00954</name>
</gene>
<sequence length="61" mass="6757">MKNSSSLIALWISLISNVILTVLKSVVGYLFNSQVLIADGIHNAMETRTLCLLYSTRKSTK</sequence>
<dbReference type="SUPFAM" id="SSF161111">
    <property type="entry name" value="Cation efflux protein transmembrane domain-like"/>
    <property type="match status" value="1"/>
</dbReference>
<protein>
    <submittedName>
        <fullName evidence="6">Cation efflux family protein</fullName>
    </submittedName>
</protein>
<evidence type="ECO:0000256" key="3">
    <source>
        <dbReference type="ARBA" id="ARBA00022989"/>
    </source>
</evidence>
<name>A0A0U5AX26_9BACL</name>
<evidence type="ECO:0000256" key="1">
    <source>
        <dbReference type="ARBA" id="ARBA00004141"/>
    </source>
</evidence>
<dbReference type="InterPro" id="IPR058533">
    <property type="entry name" value="Cation_efflux_TM"/>
</dbReference>
<keyword evidence="4" id="KW-0472">Membrane</keyword>
<keyword evidence="7" id="KW-1185">Reference proteome</keyword>
<keyword evidence="2" id="KW-0812">Transmembrane</keyword>
<comment type="subcellular location">
    <subcellularLocation>
        <location evidence="1">Membrane</location>
        <topology evidence="1">Multi-pass membrane protein</topology>
    </subcellularLocation>
</comment>
<dbReference type="Proteomes" id="UP000217696">
    <property type="component" value="Chromosome"/>
</dbReference>
<evidence type="ECO:0000259" key="5">
    <source>
        <dbReference type="Pfam" id="PF01545"/>
    </source>
</evidence>
<dbReference type="GO" id="GO:0016020">
    <property type="term" value="C:membrane"/>
    <property type="evidence" value="ECO:0007669"/>
    <property type="project" value="UniProtKB-SubCell"/>
</dbReference>
<dbReference type="GO" id="GO:0008324">
    <property type="term" value="F:monoatomic cation transmembrane transporter activity"/>
    <property type="evidence" value="ECO:0007669"/>
    <property type="project" value="InterPro"/>
</dbReference>
<dbReference type="KEGG" id="asoc:CB4_00954"/>
<dbReference type="RefSeq" id="WP_309146614.1">
    <property type="nucleotide sequence ID" value="NZ_AP017312.1"/>
</dbReference>
<keyword evidence="3" id="KW-1133">Transmembrane helix</keyword>
<proteinExistence type="predicted"/>
<dbReference type="EMBL" id="AP017312">
    <property type="protein sequence ID" value="BAU26786.1"/>
    <property type="molecule type" value="Genomic_DNA"/>
</dbReference>
<evidence type="ECO:0000313" key="6">
    <source>
        <dbReference type="EMBL" id="BAU26786.1"/>
    </source>
</evidence>
<evidence type="ECO:0000256" key="2">
    <source>
        <dbReference type="ARBA" id="ARBA00022692"/>
    </source>
</evidence>
<dbReference type="InterPro" id="IPR027469">
    <property type="entry name" value="Cation_efflux_TMD_sf"/>
</dbReference>
<evidence type="ECO:0000313" key="7">
    <source>
        <dbReference type="Proteomes" id="UP000217696"/>
    </source>
</evidence>
<dbReference type="Gene3D" id="1.20.1510.10">
    <property type="entry name" value="Cation efflux protein transmembrane domain"/>
    <property type="match status" value="1"/>
</dbReference>